<gene>
    <name evidence="2" type="ORF">NCTC13156_00415</name>
</gene>
<dbReference type="Proteomes" id="UP000255269">
    <property type="component" value="Unassembled WGS sequence"/>
</dbReference>
<sequence length="73" mass="8435">MENLRKELKQQQKTSLKAIKIALICCVITILFATLSLWILLNQITATANLSKNQKNLEQKIMQLEQNQKMPTH</sequence>
<keyword evidence="1" id="KW-0812">Transmembrane</keyword>
<dbReference type="EMBL" id="UGJF01000001">
    <property type="protein sequence ID" value="STQ87596.1"/>
    <property type="molecule type" value="Genomic_DNA"/>
</dbReference>
<organism evidence="2 3">
    <name type="scientific">Helicobacter pullorum</name>
    <dbReference type="NCBI Taxonomy" id="35818"/>
    <lineage>
        <taxon>Bacteria</taxon>
        <taxon>Pseudomonadati</taxon>
        <taxon>Campylobacterota</taxon>
        <taxon>Epsilonproteobacteria</taxon>
        <taxon>Campylobacterales</taxon>
        <taxon>Helicobacteraceae</taxon>
        <taxon>Helicobacter</taxon>
    </lineage>
</organism>
<dbReference type="AlphaFoldDB" id="A0A1C0W3T7"/>
<protein>
    <submittedName>
        <fullName evidence="2">Uncharacterized protein</fullName>
    </submittedName>
</protein>
<dbReference type="OrthoDB" id="5328442at2"/>
<evidence type="ECO:0000313" key="3">
    <source>
        <dbReference type="Proteomes" id="UP000255269"/>
    </source>
</evidence>
<keyword evidence="1" id="KW-1133">Transmembrane helix</keyword>
<evidence type="ECO:0000313" key="2">
    <source>
        <dbReference type="EMBL" id="STQ87596.1"/>
    </source>
</evidence>
<keyword evidence="1" id="KW-0472">Membrane</keyword>
<accession>A0A1C0W3T7</accession>
<dbReference type="InterPro" id="IPR035366">
    <property type="entry name" value="DUF5408"/>
</dbReference>
<reference evidence="2 3" key="1">
    <citation type="submission" date="2018-06" db="EMBL/GenBank/DDBJ databases">
        <authorList>
            <consortium name="Pathogen Informatics"/>
            <person name="Doyle S."/>
        </authorList>
    </citation>
    <scope>NUCLEOTIDE SEQUENCE [LARGE SCALE GENOMIC DNA]</scope>
    <source>
        <strain evidence="2 3">NCTC13156</strain>
    </source>
</reference>
<evidence type="ECO:0000256" key="1">
    <source>
        <dbReference type="SAM" id="Phobius"/>
    </source>
</evidence>
<name>A0A1C0W3T7_9HELI</name>
<dbReference type="Pfam" id="PF17402">
    <property type="entry name" value="DUF5408"/>
    <property type="match status" value="1"/>
</dbReference>
<dbReference type="RefSeq" id="WP_005022856.1">
    <property type="nucleotide sequence ID" value="NZ_CABKNZ010000040.1"/>
</dbReference>
<feature type="transmembrane region" description="Helical" evidence="1">
    <location>
        <begin position="21"/>
        <end position="41"/>
    </location>
</feature>
<proteinExistence type="predicted"/>